<evidence type="ECO:0000256" key="7">
    <source>
        <dbReference type="SAM" id="Phobius"/>
    </source>
</evidence>
<evidence type="ECO:0000313" key="10">
    <source>
        <dbReference type="EMBL" id="ESA05827.1"/>
    </source>
</evidence>
<organism evidence="10">
    <name type="scientific">Rhizophagus irregularis (strain DAOM 181602 / DAOM 197198 / MUCL 43194)</name>
    <name type="common">Arbuscular mycorrhizal fungus</name>
    <name type="synonym">Glomus intraradices</name>
    <dbReference type="NCBI Taxonomy" id="747089"/>
    <lineage>
        <taxon>Eukaryota</taxon>
        <taxon>Fungi</taxon>
        <taxon>Fungi incertae sedis</taxon>
        <taxon>Mucoromycota</taxon>
        <taxon>Glomeromycotina</taxon>
        <taxon>Glomeromycetes</taxon>
        <taxon>Glomerales</taxon>
        <taxon>Glomeraceae</taxon>
        <taxon>Rhizophagus</taxon>
    </lineage>
</organism>
<evidence type="ECO:0008006" key="11">
    <source>
        <dbReference type="Google" id="ProtNLM"/>
    </source>
</evidence>
<dbReference type="InterPro" id="IPR005018">
    <property type="entry name" value="DOMON_domain"/>
</dbReference>
<dbReference type="GO" id="GO:0016020">
    <property type="term" value="C:membrane"/>
    <property type="evidence" value="ECO:0007669"/>
    <property type="project" value="UniProtKB-SubCell"/>
</dbReference>
<feature type="transmembrane region" description="Helical" evidence="7">
    <location>
        <begin position="350"/>
        <end position="369"/>
    </location>
</feature>
<dbReference type="SMART" id="SM00664">
    <property type="entry name" value="DoH"/>
    <property type="match status" value="1"/>
</dbReference>
<dbReference type="HOGENOM" id="CLU_031471_2_0_1"/>
<dbReference type="eggNOG" id="ENOG502S50Z">
    <property type="taxonomic scope" value="Eukaryota"/>
</dbReference>
<dbReference type="InterPro" id="IPR015920">
    <property type="entry name" value="Cellobiose_DH-like_cyt"/>
</dbReference>
<feature type="domain" description="DOMON" evidence="8">
    <location>
        <begin position="51"/>
        <end position="166"/>
    </location>
</feature>
<evidence type="ECO:0000256" key="1">
    <source>
        <dbReference type="ARBA" id="ARBA00004370"/>
    </source>
</evidence>
<name>U9TEG5_RHIID</name>
<dbReference type="PANTHER" id="PTHR47797">
    <property type="entry name" value="DEHYDROGENASE, PUTATIVE (AFU_ORTHOLOGUE AFUA_8G05805)-RELATED"/>
    <property type="match status" value="1"/>
</dbReference>
<feature type="transmembrane region" description="Helical" evidence="7">
    <location>
        <begin position="320"/>
        <end position="338"/>
    </location>
</feature>
<dbReference type="PROSITE" id="PS50939">
    <property type="entry name" value="CYTOCHROME_B561"/>
    <property type="match status" value="1"/>
</dbReference>
<dbReference type="PROSITE" id="PS50836">
    <property type="entry name" value="DOMON"/>
    <property type="match status" value="1"/>
</dbReference>
<dbReference type="SMART" id="SM00665">
    <property type="entry name" value="B561"/>
    <property type="match status" value="1"/>
</dbReference>
<evidence type="ECO:0000259" key="8">
    <source>
        <dbReference type="PROSITE" id="PS50836"/>
    </source>
</evidence>
<dbReference type="AlphaFoldDB" id="U9TEG5"/>
<evidence type="ECO:0000259" key="9">
    <source>
        <dbReference type="PROSITE" id="PS50939"/>
    </source>
</evidence>
<gene>
    <name evidence="10" type="ORF">GLOINDRAFT_83220</name>
</gene>
<feature type="transmembrane region" description="Helical" evidence="7">
    <location>
        <begin position="253"/>
        <end position="275"/>
    </location>
</feature>
<keyword evidence="2" id="KW-0813">Transport</keyword>
<dbReference type="VEuPathDB" id="FungiDB:RhiirFUN_007901"/>
<sequence>MSISNIISLKESSYSNQRAYYLSRGRPQSVVFLQGGVYGQSSKCVDHGFCFKITPPASVNDPVSLYTFELEAPASIGWVALGVGPSMIGSYIIMAWPSTNGSAIITQRIAERYSVPRVTSQQSDLSLDATSSGVKNGKFIAKFTRAVSVAGSSIESSGQDFVWALQTEERPPDDASTRDIFIHNSKGRYTYVMDANAVGISSLSRYDKYILAHGIIMFAVWGFLVPGAVFIARFTRNIIPQKWFKLHWGIQQFLASPLTLIGLISAYVAGVRFHAANTHHFLGVVVFGGFIFQLTLGWIHHKLFDPSRKHFPWWTKLHWWWGRILILLAFIQILLGLQQYNASHGVFVGYYIYVLFILSSYGGISYYLYRRRKRDLETFAKSDVLYTGIRQDDVEQQS</sequence>
<proteinExistence type="predicted"/>
<dbReference type="Gene3D" id="2.60.40.1210">
    <property type="entry name" value="Cellobiose dehydrogenase, cytochrome domain"/>
    <property type="match status" value="1"/>
</dbReference>
<protein>
    <recommendedName>
        <fullName evidence="11">CBD9-like protein</fullName>
    </recommendedName>
</protein>
<feature type="transmembrane region" description="Helical" evidence="7">
    <location>
        <begin position="210"/>
        <end position="232"/>
    </location>
</feature>
<evidence type="ECO:0000256" key="5">
    <source>
        <dbReference type="ARBA" id="ARBA00022989"/>
    </source>
</evidence>
<evidence type="ECO:0000256" key="2">
    <source>
        <dbReference type="ARBA" id="ARBA00022448"/>
    </source>
</evidence>
<dbReference type="SUPFAM" id="SSF49344">
    <property type="entry name" value="CBD9-like"/>
    <property type="match status" value="1"/>
</dbReference>
<dbReference type="CDD" id="cd09630">
    <property type="entry name" value="CDH_like_cytochrome"/>
    <property type="match status" value="1"/>
</dbReference>
<dbReference type="PANTHER" id="PTHR47797:SF3">
    <property type="entry name" value="CYTOCHROME B561 DOMAIN-CONTAINING PROTEIN"/>
    <property type="match status" value="1"/>
</dbReference>
<feature type="domain" description="Cytochrome b561" evidence="9">
    <location>
        <begin position="177"/>
        <end position="371"/>
    </location>
</feature>
<keyword evidence="6 7" id="KW-0472">Membrane</keyword>
<accession>U9TEG5</accession>
<dbReference type="EMBL" id="KI292469">
    <property type="protein sequence ID" value="ESA05827.1"/>
    <property type="molecule type" value="Genomic_DNA"/>
</dbReference>
<dbReference type="CDD" id="cd08760">
    <property type="entry name" value="Cyt_b561_FRRS1_like"/>
    <property type="match status" value="1"/>
</dbReference>
<dbReference type="Pfam" id="PF16010">
    <property type="entry name" value="CDH-cyt"/>
    <property type="match status" value="1"/>
</dbReference>
<keyword evidence="4" id="KW-0249">Electron transport</keyword>
<evidence type="ECO:0000256" key="3">
    <source>
        <dbReference type="ARBA" id="ARBA00022692"/>
    </source>
</evidence>
<dbReference type="InterPro" id="IPR006593">
    <property type="entry name" value="Cyt_b561/ferric_Rdtase_TM"/>
</dbReference>
<evidence type="ECO:0000256" key="4">
    <source>
        <dbReference type="ARBA" id="ARBA00022982"/>
    </source>
</evidence>
<feature type="transmembrane region" description="Helical" evidence="7">
    <location>
        <begin position="281"/>
        <end position="299"/>
    </location>
</feature>
<keyword evidence="5 7" id="KW-1133">Transmembrane helix</keyword>
<comment type="subcellular location">
    <subcellularLocation>
        <location evidence="1">Membrane</location>
    </subcellularLocation>
</comment>
<evidence type="ECO:0000256" key="6">
    <source>
        <dbReference type="ARBA" id="ARBA00023136"/>
    </source>
</evidence>
<keyword evidence="3 7" id="KW-0812">Transmembrane</keyword>
<reference evidence="10" key="1">
    <citation type="submission" date="2013-07" db="EMBL/GenBank/DDBJ databases">
        <title>The genome of an arbuscular mycorrhizal fungus provides insights into the evolution of the oldest plant symbiosis.</title>
        <authorList>
            <consortium name="DOE Joint Genome Institute"/>
            <person name="Tisserant E."/>
            <person name="Malbreil M."/>
            <person name="Kuo A."/>
            <person name="Kohler A."/>
            <person name="Symeonidi A."/>
            <person name="Balestrini R."/>
            <person name="Charron P."/>
            <person name="Duensing N."/>
            <person name="Frei-dit-Frey N."/>
            <person name="Gianinazzi-Pearson V."/>
            <person name="Gilbert B."/>
            <person name="Handa Y."/>
            <person name="Hijri M."/>
            <person name="Kaul R."/>
            <person name="Kawaguchi M."/>
            <person name="Krajinski F."/>
            <person name="Lammers P."/>
            <person name="Lapierre D."/>
            <person name="Masclaux F.G."/>
            <person name="Murat C."/>
            <person name="Morin E."/>
            <person name="Ndikumana S."/>
            <person name="Pagni M."/>
            <person name="Petitpierre D."/>
            <person name="Requena N."/>
            <person name="Rosikiewicz P."/>
            <person name="Riley R."/>
            <person name="Saito K."/>
            <person name="San Clemente H."/>
            <person name="Shapiro H."/>
            <person name="van Tuinen D."/>
            <person name="Becard G."/>
            <person name="Bonfante P."/>
            <person name="Paszkowski U."/>
            <person name="Shachar-Hill Y."/>
            <person name="Young J.P."/>
            <person name="Sanders I.R."/>
            <person name="Henrissat B."/>
            <person name="Rensing S.A."/>
            <person name="Grigoriev I.V."/>
            <person name="Corradi N."/>
            <person name="Roux C."/>
            <person name="Martin F."/>
        </authorList>
    </citation>
    <scope>NUCLEOTIDE SEQUENCE</scope>
    <source>
        <strain evidence="10">DAOM 197198</strain>
    </source>
</reference>